<name>A0ABN6FAW0_9BACT</name>
<dbReference type="InterPro" id="IPR050229">
    <property type="entry name" value="GlpE_sulfurtransferase"/>
</dbReference>
<evidence type="ECO:0000313" key="3">
    <source>
        <dbReference type="Proteomes" id="UP001320148"/>
    </source>
</evidence>
<reference evidence="2 3" key="1">
    <citation type="submission" date="2021-02" db="EMBL/GenBank/DDBJ databases">
        <title>Complete genome of Desulfoluna sp. strain ASN36.</title>
        <authorList>
            <person name="Takahashi A."/>
            <person name="Kojima H."/>
            <person name="Fukui M."/>
        </authorList>
    </citation>
    <scope>NUCLEOTIDE SEQUENCE [LARGE SCALE GENOMIC DNA]</scope>
    <source>
        <strain evidence="2 3">ASN36</strain>
    </source>
</reference>
<dbReference type="Gene3D" id="3.40.250.10">
    <property type="entry name" value="Rhodanese-like domain"/>
    <property type="match status" value="1"/>
</dbReference>
<dbReference type="RefSeq" id="WP_236890364.1">
    <property type="nucleotide sequence ID" value="NZ_AP024488.1"/>
</dbReference>
<dbReference type="InterPro" id="IPR036873">
    <property type="entry name" value="Rhodanese-like_dom_sf"/>
</dbReference>
<dbReference type="EMBL" id="AP024488">
    <property type="protein sequence ID" value="BCS99010.1"/>
    <property type="molecule type" value="Genomic_DNA"/>
</dbReference>
<sequence>MSENRVVDVTAESFKKYMNEHPDGEYLLVDVREPQEYEQAHIPGAQLLPLGQLESRLEALPRHRDIFFTCRSGARSRVAASMAAEKMAEHRGLFNLDGGILGWQGHTVKDFPRVKLLVLEEGVQQTLMAAMDLEKGAWNIYRYIQEQFSGTALSQTIEYLSLAEIGHAEALYDVWRQGEDNPPQFEDLFTGLKGELLEGGMSLTEAVLRLESTMIPVDLAVYELALDIEFTAYDLYRYAGETTDNPALKKLFFGIGEGEKKHMATIVGALNTSFA</sequence>
<protein>
    <submittedName>
        <fullName evidence="2">Sulfurtransferase</fullName>
    </submittedName>
</protein>
<dbReference type="InterPro" id="IPR012347">
    <property type="entry name" value="Ferritin-like"/>
</dbReference>
<gene>
    <name evidence="2" type="ORF">DSLASN_46420</name>
</gene>
<dbReference type="SUPFAM" id="SSF47240">
    <property type="entry name" value="Ferritin-like"/>
    <property type="match status" value="1"/>
</dbReference>
<feature type="domain" description="Rhodanese" evidence="1">
    <location>
        <begin position="22"/>
        <end position="108"/>
    </location>
</feature>
<evidence type="ECO:0000313" key="2">
    <source>
        <dbReference type="EMBL" id="BCS99010.1"/>
    </source>
</evidence>
<proteinExistence type="predicted"/>
<dbReference type="SUPFAM" id="SSF52821">
    <property type="entry name" value="Rhodanese/Cell cycle control phosphatase"/>
    <property type="match status" value="1"/>
</dbReference>
<dbReference type="PROSITE" id="PS00380">
    <property type="entry name" value="RHODANESE_1"/>
    <property type="match status" value="1"/>
</dbReference>
<dbReference type="InterPro" id="IPR001763">
    <property type="entry name" value="Rhodanese-like_dom"/>
</dbReference>
<dbReference type="PROSITE" id="PS50206">
    <property type="entry name" value="RHODANESE_3"/>
    <property type="match status" value="1"/>
</dbReference>
<evidence type="ECO:0000259" key="1">
    <source>
        <dbReference type="PROSITE" id="PS50206"/>
    </source>
</evidence>
<dbReference type="Pfam" id="PF00581">
    <property type="entry name" value="Rhodanese"/>
    <property type="match status" value="1"/>
</dbReference>
<keyword evidence="3" id="KW-1185">Reference proteome</keyword>
<dbReference type="CDD" id="cd00158">
    <property type="entry name" value="RHOD"/>
    <property type="match status" value="1"/>
</dbReference>
<dbReference type="Proteomes" id="UP001320148">
    <property type="component" value="Chromosome"/>
</dbReference>
<dbReference type="InterPro" id="IPR001307">
    <property type="entry name" value="Thiosulphate_STrfase_CS"/>
</dbReference>
<dbReference type="SMART" id="SM00450">
    <property type="entry name" value="RHOD"/>
    <property type="match status" value="1"/>
</dbReference>
<accession>A0ABN6FAW0</accession>
<dbReference type="InterPro" id="IPR009078">
    <property type="entry name" value="Ferritin-like_SF"/>
</dbReference>
<dbReference type="PANTHER" id="PTHR43031">
    <property type="entry name" value="FAD-DEPENDENT OXIDOREDUCTASE"/>
    <property type="match status" value="1"/>
</dbReference>
<organism evidence="2 3">
    <name type="scientific">Desulfoluna limicola</name>
    <dbReference type="NCBI Taxonomy" id="2810562"/>
    <lineage>
        <taxon>Bacteria</taxon>
        <taxon>Pseudomonadati</taxon>
        <taxon>Thermodesulfobacteriota</taxon>
        <taxon>Desulfobacteria</taxon>
        <taxon>Desulfobacterales</taxon>
        <taxon>Desulfolunaceae</taxon>
        <taxon>Desulfoluna</taxon>
    </lineage>
</organism>
<dbReference type="Gene3D" id="1.20.1260.10">
    <property type="match status" value="1"/>
</dbReference>
<dbReference type="PANTHER" id="PTHR43031:SF1">
    <property type="entry name" value="PYRIDINE NUCLEOTIDE-DISULPHIDE OXIDOREDUCTASE"/>
    <property type="match status" value="1"/>
</dbReference>
<dbReference type="CDD" id="cd01045">
    <property type="entry name" value="Ferritin_like_AB"/>
    <property type="match status" value="1"/>
</dbReference>